<dbReference type="EMBL" id="ML210386">
    <property type="protein sequence ID" value="TFK18658.1"/>
    <property type="molecule type" value="Genomic_DNA"/>
</dbReference>
<reference evidence="3 4" key="1">
    <citation type="journal article" date="2019" name="Nat. Ecol. Evol.">
        <title>Megaphylogeny resolves global patterns of mushroom evolution.</title>
        <authorList>
            <person name="Varga T."/>
            <person name="Krizsan K."/>
            <person name="Foldi C."/>
            <person name="Dima B."/>
            <person name="Sanchez-Garcia M."/>
            <person name="Sanchez-Ramirez S."/>
            <person name="Szollosi G.J."/>
            <person name="Szarkandi J.G."/>
            <person name="Papp V."/>
            <person name="Albert L."/>
            <person name="Andreopoulos W."/>
            <person name="Angelini C."/>
            <person name="Antonin V."/>
            <person name="Barry K.W."/>
            <person name="Bougher N.L."/>
            <person name="Buchanan P."/>
            <person name="Buyck B."/>
            <person name="Bense V."/>
            <person name="Catcheside P."/>
            <person name="Chovatia M."/>
            <person name="Cooper J."/>
            <person name="Damon W."/>
            <person name="Desjardin D."/>
            <person name="Finy P."/>
            <person name="Geml J."/>
            <person name="Haridas S."/>
            <person name="Hughes K."/>
            <person name="Justo A."/>
            <person name="Karasinski D."/>
            <person name="Kautmanova I."/>
            <person name="Kiss B."/>
            <person name="Kocsube S."/>
            <person name="Kotiranta H."/>
            <person name="LaButti K.M."/>
            <person name="Lechner B.E."/>
            <person name="Liimatainen K."/>
            <person name="Lipzen A."/>
            <person name="Lukacs Z."/>
            <person name="Mihaltcheva S."/>
            <person name="Morgado L.N."/>
            <person name="Niskanen T."/>
            <person name="Noordeloos M.E."/>
            <person name="Ohm R.A."/>
            <person name="Ortiz-Santana B."/>
            <person name="Ovrebo C."/>
            <person name="Racz N."/>
            <person name="Riley R."/>
            <person name="Savchenko A."/>
            <person name="Shiryaev A."/>
            <person name="Soop K."/>
            <person name="Spirin V."/>
            <person name="Szebenyi C."/>
            <person name="Tomsovsky M."/>
            <person name="Tulloss R.E."/>
            <person name="Uehling J."/>
            <person name="Grigoriev I.V."/>
            <person name="Vagvolgyi C."/>
            <person name="Papp T."/>
            <person name="Martin F.M."/>
            <person name="Miettinen O."/>
            <person name="Hibbett D.S."/>
            <person name="Nagy L.G."/>
        </authorList>
    </citation>
    <scope>NUCLEOTIDE SEQUENCE [LARGE SCALE GENOMIC DNA]</scope>
    <source>
        <strain evidence="3 4">CBS 121175</strain>
    </source>
</reference>
<feature type="transmembrane region" description="Helical" evidence="1">
    <location>
        <begin position="86"/>
        <end position="110"/>
    </location>
</feature>
<sequence>MAEEQLEDLAGTYGSLLLGALVSACLTGVVTVQTLLYYKLFPYDKLTSKVLVAVVSLLDLAHSAMVWIGIWVHLISRPRTLEHSDFIPLIVVTVGIISPAFLTFLVHMFFAERIHRRTSIKTLTLLPLGHYISNSETIVSAGKWIRLQSFAEFVEVSSWSFTLGLALSSAVDIIVTLSLFVLLRDTVGPDTLRLGRIIDSLVLYTVEIGTMTWPEHPKFRYILNLNSIIQWLTMRHNLIFLGLHFIIGKLYANSLLAT</sequence>
<dbReference type="Pfam" id="PF20152">
    <property type="entry name" value="DUF6534"/>
    <property type="match status" value="1"/>
</dbReference>
<keyword evidence="1" id="KW-0812">Transmembrane</keyword>
<feature type="transmembrane region" description="Helical" evidence="1">
    <location>
        <begin position="234"/>
        <end position="252"/>
    </location>
</feature>
<dbReference type="AlphaFoldDB" id="A0A5C3KSA7"/>
<dbReference type="InterPro" id="IPR045339">
    <property type="entry name" value="DUF6534"/>
</dbReference>
<keyword evidence="1" id="KW-0472">Membrane</keyword>
<dbReference type="STRING" id="230819.A0A5C3KSA7"/>
<keyword evidence="1" id="KW-1133">Transmembrane helix</keyword>
<keyword evidence="4" id="KW-1185">Reference proteome</keyword>
<evidence type="ECO:0000313" key="4">
    <source>
        <dbReference type="Proteomes" id="UP000307440"/>
    </source>
</evidence>
<feature type="transmembrane region" description="Helical" evidence="1">
    <location>
        <begin position="16"/>
        <end position="38"/>
    </location>
</feature>
<dbReference type="OrthoDB" id="3206554at2759"/>
<dbReference type="PANTHER" id="PTHR40465:SF1">
    <property type="entry name" value="DUF6534 DOMAIN-CONTAINING PROTEIN"/>
    <property type="match status" value="1"/>
</dbReference>
<feature type="domain" description="DUF6534" evidence="2">
    <location>
        <begin position="168"/>
        <end position="258"/>
    </location>
</feature>
<evidence type="ECO:0000256" key="1">
    <source>
        <dbReference type="SAM" id="Phobius"/>
    </source>
</evidence>
<feature type="transmembrane region" description="Helical" evidence="1">
    <location>
        <begin position="50"/>
        <end position="74"/>
    </location>
</feature>
<evidence type="ECO:0000259" key="2">
    <source>
        <dbReference type="Pfam" id="PF20152"/>
    </source>
</evidence>
<accession>A0A5C3KSA7</accession>
<protein>
    <recommendedName>
        <fullName evidence="2">DUF6534 domain-containing protein</fullName>
    </recommendedName>
</protein>
<name>A0A5C3KSA7_COPMA</name>
<dbReference type="Proteomes" id="UP000307440">
    <property type="component" value="Unassembled WGS sequence"/>
</dbReference>
<proteinExistence type="predicted"/>
<dbReference type="PANTHER" id="PTHR40465">
    <property type="entry name" value="CHROMOSOME 1, WHOLE GENOME SHOTGUN SEQUENCE"/>
    <property type="match status" value="1"/>
</dbReference>
<organism evidence="3 4">
    <name type="scientific">Coprinopsis marcescibilis</name>
    <name type="common">Agaric fungus</name>
    <name type="synonym">Psathyrella marcescibilis</name>
    <dbReference type="NCBI Taxonomy" id="230819"/>
    <lineage>
        <taxon>Eukaryota</taxon>
        <taxon>Fungi</taxon>
        <taxon>Dikarya</taxon>
        <taxon>Basidiomycota</taxon>
        <taxon>Agaricomycotina</taxon>
        <taxon>Agaricomycetes</taxon>
        <taxon>Agaricomycetidae</taxon>
        <taxon>Agaricales</taxon>
        <taxon>Agaricineae</taxon>
        <taxon>Psathyrellaceae</taxon>
        <taxon>Coprinopsis</taxon>
    </lineage>
</organism>
<gene>
    <name evidence="3" type="ORF">FA15DRAFT_602900</name>
</gene>
<evidence type="ECO:0000313" key="3">
    <source>
        <dbReference type="EMBL" id="TFK18658.1"/>
    </source>
</evidence>
<feature type="transmembrane region" description="Helical" evidence="1">
    <location>
        <begin position="161"/>
        <end position="182"/>
    </location>
</feature>